<keyword evidence="2 6" id="KW-0963">Cytoplasm</keyword>
<dbReference type="Gene3D" id="2.30.30.100">
    <property type="match status" value="1"/>
</dbReference>
<dbReference type="InterPro" id="IPR047575">
    <property type="entry name" value="Sm"/>
</dbReference>
<dbReference type="InterPro" id="IPR001163">
    <property type="entry name" value="Sm_dom_euk/arc"/>
</dbReference>
<gene>
    <name evidence="6" type="primary">LSM1</name>
    <name evidence="8" type="ORF">ODALV1_LOCUS31428</name>
</gene>
<accession>A0ABP1S9T4</accession>
<comment type="function">
    <text evidence="6">Probably involved with other LSm subunits in the general process of degradation of mRNAs.</text>
</comment>
<evidence type="ECO:0000256" key="6">
    <source>
        <dbReference type="RuleBase" id="RU365047"/>
    </source>
</evidence>
<evidence type="ECO:0000256" key="3">
    <source>
        <dbReference type="ARBA" id="ARBA00022664"/>
    </source>
</evidence>
<dbReference type="SUPFAM" id="SSF50182">
    <property type="entry name" value="Sm-like ribonucleoproteins"/>
    <property type="match status" value="1"/>
</dbReference>
<feature type="domain" description="Sm" evidence="7">
    <location>
        <begin position="78"/>
        <end position="153"/>
    </location>
</feature>
<dbReference type="Pfam" id="PF01423">
    <property type="entry name" value="LSM"/>
    <property type="match status" value="1"/>
</dbReference>
<dbReference type="PROSITE" id="PS52002">
    <property type="entry name" value="SM"/>
    <property type="match status" value="1"/>
</dbReference>
<sequence>MASGPAGPGPARLYPAGGTNFFHGQLGGPRAHFPFHQKHEEVPSYNFHKNRNENLDPTTKLVRVEKEEEPLELNNILFGCANLLDQIDKRVQVTLRDGRNIIGTLVCIDHFSNLVMRNTIERIFVGKEYGDIPRGVFLIRGDNLVMIGEVGEEKEAEMQRILKKVSLDHILVAQKIEQDAEKAKQWKYTQALRQRGSCCSRPLEDEF</sequence>
<evidence type="ECO:0000259" key="7">
    <source>
        <dbReference type="PROSITE" id="PS52002"/>
    </source>
</evidence>
<organism evidence="8 9">
    <name type="scientific">Orchesella dallaii</name>
    <dbReference type="NCBI Taxonomy" id="48710"/>
    <lineage>
        <taxon>Eukaryota</taxon>
        <taxon>Metazoa</taxon>
        <taxon>Ecdysozoa</taxon>
        <taxon>Arthropoda</taxon>
        <taxon>Hexapoda</taxon>
        <taxon>Collembola</taxon>
        <taxon>Entomobryomorpha</taxon>
        <taxon>Entomobryoidea</taxon>
        <taxon>Orchesellidae</taxon>
        <taxon>Orchesellinae</taxon>
        <taxon>Orchesella</taxon>
    </lineage>
</organism>
<evidence type="ECO:0000313" key="8">
    <source>
        <dbReference type="EMBL" id="CAL8148450.1"/>
    </source>
</evidence>
<evidence type="ECO:0000256" key="2">
    <source>
        <dbReference type="ARBA" id="ARBA00022490"/>
    </source>
</evidence>
<dbReference type="CDD" id="cd01728">
    <property type="entry name" value="LSm1"/>
    <property type="match status" value="1"/>
</dbReference>
<dbReference type="InterPro" id="IPR010920">
    <property type="entry name" value="LSM_dom_sf"/>
</dbReference>
<keyword evidence="9" id="KW-1185">Reference proteome</keyword>
<reference evidence="8 9" key="1">
    <citation type="submission" date="2024-08" db="EMBL/GenBank/DDBJ databases">
        <authorList>
            <person name="Cucini C."/>
            <person name="Frati F."/>
        </authorList>
    </citation>
    <scope>NUCLEOTIDE SEQUENCE [LARGE SCALE GENOMIC DNA]</scope>
</reference>
<evidence type="ECO:0000256" key="5">
    <source>
        <dbReference type="ARBA" id="ARBA00023274"/>
    </source>
</evidence>
<keyword evidence="4 6" id="KW-0694">RNA-binding</keyword>
<keyword evidence="5 6" id="KW-0687">Ribonucleoprotein</keyword>
<evidence type="ECO:0000256" key="1">
    <source>
        <dbReference type="ARBA" id="ARBA00006850"/>
    </source>
</evidence>
<evidence type="ECO:0000313" key="9">
    <source>
        <dbReference type="Proteomes" id="UP001642540"/>
    </source>
</evidence>
<name>A0ABP1S9T4_9HEXA</name>
<comment type="subunit">
    <text evidence="6">LSm subunits form a heteromer with a donut shape.</text>
</comment>
<dbReference type="Proteomes" id="UP001642540">
    <property type="component" value="Unassembled WGS sequence"/>
</dbReference>
<dbReference type="PANTHER" id="PTHR15588">
    <property type="entry name" value="LSM1"/>
    <property type="match status" value="1"/>
</dbReference>
<dbReference type="EMBL" id="CAXLJM020000170">
    <property type="protein sequence ID" value="CAL8148450.1"/>
    <property type="molecule type" value="Genomic_DNA"/>
</dbReference>
<proteinExistence type="inferred from homology"/>
<dbReference type="SMART" id="SM00651">
    <property type="entry name" value="Sm"/>
    <property type="match status" value="1"/>
</dbReference>
<dbReference type="PANTHER" id="PTHR15588:SF8">
    <property type="entry name" value="U6 SNRNA-ASSOCIATED SM-LIKE PROTEIN LSM1"/>
    <property type="match status" value="1"/>
</dbReference>
<evidence type="ECO:0000256" key="4">
    <source>
        <dbReference type="ARBA" id="ARBA00022884"/>
    </source>
</evidence>
<comment type="caution">
    <text evidence="8">The sequence shown here is derived from an EMBL/GenBank/DDBJ whole genome shotgun (WGS) entry which is preliminary data.</text>
</comment>
<protein>
    <recommendedName>
        <fullName evidence="6">U6 snRNA-associated Sm-like protein LSm1</fullName>
    </recommendedName>
</protein>
<dbReference type="InterPro" id="IPR034104">
    <property type="entry name" value="Lsm1"/>
</dbReference>
<comment type="subcellular location">
    <subcellularLocation>
        <location evidence="6">Cytoplasm</location>
    </subcellularLocation>
    <subcellularLocation>
        <location evidence="6">Cytoplasm</location>
        <location evidence="6">P-body</location>
    </subcellularLocation>
</comment>
<comment type="similarity">
    <text evidence="1 6">Belongs to the snRNP Sm proteins family.</text>
</comment>
<keyword evidence="3 6" id="KW-0507">mRNA processing</keyword>
<dbReference type="InterPro" id="IPR044642">
    <property type="entry name" value="PTHR15588"/>
</dbReference>